<dbReference type="AlphaFoldDB" id="A0A397JUV8"/>
<accession>A0A397JUV8</accession>
<reference evidence="1 2" key="1">
    <citation type="submission" date="2018-08" db="EMBL/GenBank/DDBJ databases">
        <title>Genome and evolution of the arbuscular mycorrhizal fungus Diversispora epigaea (formerly Glomus versiforme) and its bacterial endosymbionts.</title>
        <authorList>
            <person name="Sun X."/>
            <person name="Fei Z."/>
            <person name="Harrison M."/>
        </authorList>
    </citation>
    <scope>NUCLEOTIDE SEQUENCE [LARGE SCALE GENOMIC DNA]</scope>
    <source>
        <strain evidence="1 2">IT104</strain>
    </source>
</reference>
<gene>
    <name evidence="1" type="ORF">Glove_25g50</name>
</gene>
<keyword evidence="2" id="KW-1185">Reference proteome</keyword>
<proteinExistence type="predicted"/>
<evidence type="ECO:0000313" key="2">
    <source>
        <dbReference type="Proteomes" id="UP000266861"/>
    </source>
</evidence>
<organism evidence="1 2">
    <name type="scientific">Diversispora epigaea</name>
    <dbReference type="NCBI Taxonomy" id="1348612"/>
    <lineage>
        <taxon>Eukaryota</taxon>
        <taxon>Fungi</taxon>
        <taxon>Fungi incertae sedis</taxon>
        <taxon>Mucoromycota</taxon>
        <taxon>Glomeromycotina</taxon>
        <taxon>Glomeromycetes</taxon>
        <taxon>Diversisporales</taxon>
        <taxon>Diversisporaceae</taxon>
        <taxon>Diversispora</taxon>
    </lineage>
</organism>
<protein>
    <submittedName>
        <fullName evidence="1">Uncharacterized protein</fullName>
    </submittedName>
</protein>
<evidence type="ECO:0000313" key="1">
    <source>
        <dbReference type="EMBL" id="RHZ88200.1"/>
    </source>
</evidence>
<name>A0A397JUV8_9GLOM</name>
<dbReference type="EMBL" id="PQFF01000023">
    <property type="protein sequence ID" value="RHZ88200.1"/>
    <property type="molecule type" value="Genomic_DNA"/>
</dbReference>
<comment type="caution">
    <text evidence="1">The sequence shown here is derived from an EMBL/GenBank/DDBJ whole genome shotgun (WGS) entry which is preliminary data.</text>
</comment>
<dbReference type="OrthoDB" id="4062651at2759"/>
<dbReference type="Proteomes" id="UP000266861">
    <property type="component" value="Unassembled WGS sequence"/>
</dbReference>
<sequence>MILTNEQVHSKTIHLARWIDGPIQEWNTINQQWISIHLKGGYTSIRFYGITQDPETQKYMIKLC</sequence>